<accession>A0A151ZFH8</accession>
<dbReference type="EMBL" id="LODT01000029">
    <property type="protein sequence ID" value="KYQ92732.1"/>
    <property type="molecule type" value="Genomic_DNA"/>
</dbReference>
<name>A0A151ZFH8_TIELA</name>
<evidence type="ECO:0000313" key="3">
    <source>
        <dbReference type="Proteomes" id="UP000076078"/>
    </source>
</evidence>
<protein>
    <recommendedName>
        <fullName evidence="4">Transmembrane protein</fullName>
    </recommendedName>
</protein>
<organism evidence="2 3">
    <name type="scientific">Tieghemostelium lacteum</name>
    <name type="common">Slime mold</name>
    <name type="synonym">Dictyostelium lacteum</name>
    <dbReference type="NCBI Taxonomy" id="361077"/>
    <lineage>
        <taxon>Eukaryota</taxon>
        <taxon>Amoebozoa</taxon>
        <taxon>Evosea</taxon>
        <taxon>Eumycetozoa</taxon>
        <taxon>Dictyostelia</taxon>
        <taxon>Dictyosteliales</taxon>
        <taxon>Raperosteliaceae</taxon>
        <taxon>Tieghemostelium</taxon>
    </lineage>
</organism>
<reference evidence="2 3" key="1">
    <citation type="submission" date="2015-12" db="EMBL/GenBank/DDBJ databases">
        <title>Dictyostelia acquired genes for synthesis and detection of signals that induce cell-type specialization by lateral gene transfer from prokaryotes.</title>
        <authorList>
            <person name="Gloeckner G."/>
            <person name="Schaap P."/>
        </authorList>
    </citation>
    <scope>NUCLEOTIDE SEQUENCE [LARGE SCALE GENOMIC DNA]</scope>
    <source>
        <strain evidence="2 3">TK</strain>
    </source>
</reference>
<evidence type="ECO:0000313" key="2">
    <source>
        <dbReference type="EMBL" id="KYQ92732.1"/>
    </source>
</evidence>
<sequence>MIKLTIFIILLINVYLIKCNSSSSTPPPNAQYINLSPNGGTCFNSSTTQFMGYSMLIRGDGTACLNNEDEDMSYLFTPYDNSGTYILDTYEYQTCNDTLVSSDKVQLDSCVYIPQSFANSFYFTVDSQPNILDESVVMYDFNDYECNQNVLTYYSNKFNNDIDQIEYLCIEQNSVYQPYFYQCEEGICKNRPLECSSCYGF</sequence>
<evidence type="ECO:0000256" key="1">
    <source>
        <dbReference type="SAM" id="SignalP"/>
    </source>
</evidence>
<keyword evidence="3" id="KW-1185">Reference proteome</keyword>
<comment type="caution">
    <text evidence="2">The sequence shown here is derived from an EMBL/GenBank/DDBJ whole genome shotgun (WGS) entry which is preliminary data.</text>
</comment>
<keyword evidence="1" id="KW-0732">Signal</keyword>
<evidence type="ECO:0008006" key="4">
    <source>
        <dbReference type="Google" id="ProtNLM"/>
    </source>
</evidence>
<dbReference type="Pfam" id="PF11912">
    <property type="entry name" value="CfaA_B_C"/>
    <property type="match status" value="1"/>
</dbReference>
<gene>
    <name evidence="2" type="ORF">DLAC_06737</name>
</gene>
<dbReference type="AlphaFoldDB" id="A0A151ZFH8"/>
<dbReference type="Proteomes" id="UP000076078">
    <property type="component" value="Unassembled WGS sequence"/>
</dbReference>
<dbReference type="InParanoid" id="A0A151ZFH8"/>
<feature type="signal peptide" evidence="1">
    <location>
        <begin position="1"/>
        <end position="21"/>
    </location>
</feature>
<feature type="chain" id="PRO_5007593245" description="Transmembrane protein" evidence="1">
    <location>
        <begin position="22"/>
        <end position="201"/>
    </location>
</feature>
<proteinExistence type="predicted"/>
<dbReference type="InterPro" id="IPR021837">
    <property type="entry name" value="CfaA/B/C"/>
</dbReference>